<reference evidence="10" key="1">
    <citation type="submission" date="2015-09" db="EMBL/GenBank/DDBJ databases">
        <title>Complete genome of Arthrobacter alpinus strain R3.8.</title>
        <authorList>
            <person name="See-Too W.S."/>
            <person name="Chan K.G."/>
        </authorList>
    </citation>
    <scope>NUCLEOTIDE SEQUENCE [LARGE SCALE GENOMIC DNA]</scope>
    <source>
        <strain evidence="10">R3.8</strain>
    </source>
</reference>
<dbReference type="KEGG" id="aaq:AOC05_12555"/>
<proteinExistence type="inferred from homology"/>
<dbReference type="GO" id="GO:0009252">
    <property type="term" value="P:peptidoglycan biosynthetic process"/>
    <property type="evidence" value="ECO:0007669"/>
    <property type="project" value="TreeGrafter"/>
</dbReference>
<organism evidence="9 10">
    <name type="scientific">Arthrobacter alpinus</name>
    <dbReference type="NCBI Taxonomy" id="656366"/>
    <lineage>
        <taxon>Bacteria</taxon>
        <taxon>Bacillati</taxon>
        <taxon>Actinomycetota</taxon>
        <taxon>Actinomycetes</taxon>
        <taxon>Micrococcales</taxon>
        <taxon>Micrococcaceae</taxon>
        <taxon>Arthrobacter</taxon>
    </lineage>
</organism>
<dbReference type="PATRIC" id="fig|656366.3.peg.2716"/>
<dbReference type="Pfam" id="PF00842">
    <property type="entry name" value="Ala_racemase_C"/>
    <property type="match status" value="1"/>
</dbReference>
<evidence type="ECO:0000256" key="5">
    <source>
        <dbReference type="PIRSR" id="PIRSR600821-50"/>
    </source>
</evidence>
<dbReference type="PANTHER" id="PTHR30511">
    <property type="entry name" value="ALANINE RACEMASE"/>
    <property type="match status" value="1"/>
</dbReference>
<comment type="function">
    <text evidence="4">Catalyzes the interconversion of L-alanine and D-alanine. May also act on other amino acids.</text>
</comment>
<sequence>MKSIAASVQARAVSPERQAIIDLSAISKNITALRDIAAPAKLMAVVKADAYGHGVVPVARTAVAAGAQWLGTAHVSEALTLREAGLHVPVLAWLHTPSTDFFAAVAQGIDLGCSGWELEHIAAAARAQERPARIHLKIDTGLGRNGSTMADWDALVAEAIAYQDEGLLRVVGVFSHFAVADEPHRPETDEQLQLFREAVAIAEDAGADLEVRHIANTPATLSRPDSHFDMVRVGLGIYGLSPFADQTSAQLGLIPAMTLQTRVALCKDVPAGQGVSYGLGYVTAGATTLGLIPLGYADGIPRIATGGPVHVNGRSYPVVGRIAMDQMVIDLGPDGRSHFASAEVPGSALGATAVLFGDGADGGPVVEQWAAAAGTLNYEVVTRISPRVPRTYVGGPAGTNGPGGRPANEPGGQL</sequence>
<dbReference type="OrthoDB" id="9813814at2"/>
<feature type="region of interest" description="Disordered" evidence="7">
    <location>
        <begin position="392"/>
        <end position="414"/>
    </location>
</feature>
<dbReference type="GO" id="GO:0008784">
    <property type="term" value="F:alanine racemase activity"/>
    <property type="evidence" value="ECO:0007669"/>
    <property type="project" value="UniProtKB-UniRule"/>
</dbReference>
<comment type="pathway">
    <text evidence="4">Amino-acid biosynthesis; D-alanine biosynthesis; D-alanine from L-alanine: step 1/1.</text>
</comment>
<dbReference type="PROSITE" id="PS00395">
    <property type="entry name" value="ALANINE_RACEMASE"/>
    <property type="match status" value="1"/>
</dbReference>
<comment type="catalytic activity">
    <reaction evidence="4">
        <text>L-alanine = D-alanine</text>
        <dbReference type="Rhea" id="RHEA:20249"/>
        <dbReference type="ChEBI" id="CHEBI:57416"/>
        <dbReference type="ChEBI" id="CHEBI:57972"/>
        <dbReference type="EC" id="5.1.1.1"/>
    </reaction>
</comment>
<dbReference type="PRINTS" id="PR00992">
    <property type="entry name" value="ALARACEMASE"/>
</dbReference>
<dbReference type="RefSeq" id="WP_062007520.1">
    <property type="nucleotide sequence ID" value="NZ_CP012677.1"/>
</dbReference>
<comment type="similarity">
    <text evidence="4">Belongs to the alanine racemase family.</text>
</comment>
<dbReference type="UniPathway" id="UPA00042">
    <property type="reaction ID" value="UER00497"/>
</dbReference>
<dbReference type="SUPFAM" id="SSF51419">
    <property type="entry name" value="PLP-binding barrel"/>
    <property type="match status" value="1"/>
</dbReference>
<dbReference type="InterPro" id="IPR001608">
    <property type="entry name" value="Ala_racemase_N"/>
</dbReference>
<feature type="compositionally biased region" description="Gly residues" evidence="7">
    <location>
        <begin position="395"/>
        <end position="404"/>
    </location>
</feature>
<dbReference type="AlphaFoldDB" id="A0A0M3UGE1"/>
<dbReference type="FunFam" id="3.20.20.10:FF:000002">
    <property type="entry name" value="Alanine racemase"/>
    <property type="match status" value="1"/>
</dbReference>
<dbReference type="Pfam" id="PF01168">
    <property type="entry name" value="Ala_racemase_N"/>
    <property type="match status" value="1"/>
</dbReference>
<dbReference type="CDD" id="cd00430">
    <property type="entry name" value="PLPDE_III_AR"/>
    <property type="match status" value="1"/>
</dbReference>
<evidence type="ECO:0000313" key="9">
    <source>
        <dbReference type="EMBL" id="ALE92935.1"/>
    </source>
</evidence>
<gene>
    <name evidence="9" type="ORF">AOC05_12555</name>
</gene>
<feature type="modified residue" description="N6-(pyridoxal phosphate)lysine" evidence="4 5">
    <location>
        <position position="47"/>
    </location>
</feature>
<feature type="binding site" evidence="4 6">
    <location>
        <position position="324"/>
    </location>
    <ligand>
        <name>substrate</name>
    </ligand>
</feature>
<dbReference type="InterPro" id="IPR011079">
    <property type="entry name" value="Ala_racemase_C"/>
</dbReference>
<evidence type="ECO:0000256" key="3">
    <source>
        <dbReference type="ARBA" id="ARBA00023235"/>
    </source>
</evidence>
<dbReference type="InterPro" id="IPR029066">
    <property type="entry name" value="PLP-binding_barrel"/>
</dbReference>
<evidence type="ECO:0000256" key="4">
    <source>
        <dbReference type="HAMAP-Rule" id="MF_01201"/>
    </source>
</evidence>
<evidence type="ECO:0000313" key="10">
    <source>
        <dbReference type="Proteomes" id="UP000062833"/>
    </source>
</evidence>
<dbReference type="PANTHER" id="PTHR30511:SF0">
    <property type="entry name" value="ALANINE RACEMASE, CATABOLIC-RELATED"/>
    <property type="match status" value="1"/>
</dbReference>
<accession>A0A0M3UGE1</accession>
<dbReference type="HAMAP" id="MF_01201">
    <property type="entry name" value="Ala_racemase"/>
    <property type="match status" value="1"/>
</dbReference>
<feature type="active site" description="Proton acceptor; specific for L-alanine" evidence="4">
    <location>
        <position position="277"/>
    </location>
</feature>
<dbReference type="GO" id="GO:0030170">
    <property type="term" value="F:pyridoxal phosphate binding"/>
    <property type="evidence" value="ECO:0007669"/>
    <property type="project" value="UniProtKB-UniRule"/>
</dbReference>
<protein>
    <recommendedName>
        <fullName evidence="4">Alanine racemase</fullName>
        <ecNumber evidence="4">5.1.1.1</ecNumber>
    </recommendedName>
</protein>
<evidence type="ECO:0000256" key="6">
    <source>
        <dbReference type="PIRSR" id="PIRSR600821-52"/>
    </source>
</evidence>
<name>A0A0M3UGE1_9MICC</name>
<keyword evidence="3 4" id="KW-0413">Isomerase</keyword>
<dbReference type="InterPro" id="IPR000821">
    <property type="entry name" value="Ala_racemase"/>
</dbReference>
<feature type="binding site" evidence="4 6">
    <location>
        <position position="144"/>
    </location>
    <ligand>
        <name>substrate</name>
    </ligand>
</feature>
<evidence type="ECO:0000256" key="7">
    <source>
        <dbReference type="SAM" id="MobiDB-lite"/>
    </source>
</evidence>
<dbReference type="GO" id="GO:0005829">
    <property type="term" value="C:cytosol"/>
    <property type="evidence" value="ECO:0007669"/>
    <property type="project" value="TreeGrafter"/>
</dbReference>
<dbReference type="GO" id="GO:0030632">
    <property type="term" value="P:D-alanine biosynthetic process"/>
    <property type="evidence" value="ECO:0007669"/>
    <property type="project" value="UniProtKB-UniRule"/>
</dbReference>
<keyword evidence="10" id="KW-1185">Reference proteome</keyword>
<evidence type="ECO:0000259" key="8">
    <source>
        <dbReference type="SMART" id="SM01005"/>
    </source>
</evidence>
<evidence type="ECO:0000256" key="2">
    <source>
        <dbReference type="ARBA" id="ARBA00022898"/>
    </source>
</evidence>
<dbReference type="InterPro" id="IPR009006">
    <property type="entry name" value="Ala_racemase/Decarboxylase_C"/>
</dbReference>
<evidence type="ECO:0000256" key="1">
    <source>
        <dbReference type="ARBA" id="ARBA00001933"/>
    </source>
</evidence>
<dbReference type="Proteomes" id="UP000062833">
    <property type="component" value="Chromosome"/>
</dbReference>
<dbReference type="SUPFAM" id="SSF50621">
    <property type="entry name" value="Alanine racemase C-terminal domain-like"/>
    <property type="match status" value="1"/>
</dbReference>
<dbReference type="SMART" id="SM01005">
    <property type="entry name" value="Ala_racemase_C"/>
    <property type="match status" value="1"/>
</dbReference>
<dbReference type="EC" id="5.1.1.1" evidence="4"/>
<feature type="domain" description="Alanine racemase C-terminal" evidence="8">
    <location>
        <begin position="256"/>
        <end position="393"/>
    </location>
</feature>
<feature type="active site" description="Proton acceptor; specific for D-alanine" evidence="4">
    <location>
        <position position="47"/>
    </location>
</feature>
<dbReference type="InterPro" id="IPR020622">
    <property type="entry name" value="Ala_racemase_pyridoxalP-BS"/>
</dbReference>
<comment type="cofactor">
    <cofactor evidence="1 4 5">
        <name>pyridoxal 5'-phosphate</name>
        <dbReference type="ChEBI" id="CHEBI:597326"/>
    </cofactor>
</comment>
<keyword evidence="2 4" id="KW-0663">Pyridoxal phosphate</keyword>
<dbReference type="EMBL" id="CP012677">
    <property type="protein sequence ID" value="ALE92935.1"/>
    <property type="molecule type" value="Genomic_DNA"/>
</dbReference>
<dbReference type="NCBIfam" id="TIGR00492">
    <property type="entry name" value="alr"/>
    <property type="match status" value="1"/>
</dbReference>
<dbReference type="Gene3D" id="3.20.20.10">
    <property type="entry name" value="Alanine racemase"/>
    <property type="match status" value="1"/>
</dbReference>
<dbReference type="Gene3D" id="2.40.37.10">
    <property type="entry name" value="Lyase, Ornithine Decarboxylase, Chain A, domain 1"/>
    <property type="match status" value="1"/>
</dbReference>